<dbReference type="PANTHER" id="PTHR10026">
    <property type="entry name" value="CYCLIN"/>
    <property type="match status" value="1"/>
</dbReference>
<keyword evidence="3" id="KW-0195">Cyclin</keyword>
<proteinExistence type="inferred from homology"/>
<feature type="compositionally biased region" description="Low complexity" evidence="4">
    <location>
        <begin position="478"/>
        <end position="494"/>
    </location>
</feature>
<feature type="compositionally biased region" description="Polar residues" evidence="4">
    <location>
        <begin position="324"/>
        <end position="344"/>
    </location>
</feature>
<feature type="compositionally biased region" description="Polar residues" evidence="4">
    <location>
        <begin position="427"/>
        <end position="452"/>
    </location>
</feature>
<dbReference type="GO" id="GO:0016538">
    <property type="term" value="F:cyclin-dependent protein serine/threonine kinase regulator activity"/>
    <property type="evidence" value="ECO:0007669"/>
    <property type="project" value="InterPro"/>
</dbReference>
<keyword evidence="6" id="KW-0418">Kinase</keyword>
<evidence type="ECO:0000313" key="7">
    <source>
        <dbReference type="Proteomes" id="UP001140562"/>
    </source>
</evidence>
<feature type="domain" description="Cyclin-like" evidence="5">
    <location>
        <begin position="57"/>
        <end position="156"/>
    </location>
</feature>
<dbReference type="GO" id="GO:0016301">
    <property type="term" value="F:kinase activity"/>
    <property type="evidence" value="ECO:0007669"/>
    <property type="project" value="UniProtKB-KW"/>
</dbReference>
<keyword evidence="6" id="KW-0378">Hydrolase</keyword>
<feature type="domain" description="Cyclin-like" evidence="5">
    <location>
        <begin position="169"/>
        <end position="256"/>
    </location>
</feature>
<evidence type="ECO:0000256" key="3">
    <source>
        <dbReference type="RuleBase" id="RU000383"/>
    </source>
</evidence>
<dbReference type="InterPro" id="IPR013763">
    <property type="entry name" value="Cyclin-like_dom"/>
</dbReference>
<dbReference type="GO" id="GO:0016798">
    <property type="term" value="F:hydrolase activity, acting on glycosyl bonds"/>
    <property type="evidence" value="ECO:0007669"/>
    <property type="project" value="UniProtKB-KW"/>
</dbReference>
<comment type="caution">
    <text evidence="6">The sequence shown here is derived from an EMBL/GenBank/DDBJ whole genome shotgun (WGS) entry which is preliminary data.</text>
</comment>
<gene>
    <name evidence="6" type="primary">CTK2</name>
    <name evidence="6" type="ORF">N0V87_009770</name>
</gene>
<dbReference type="SMART" id="SM00385">
    <property type="entry name" value="CYCLIN"/>
    <property type="match status" value="2"/>
</dbReference>
<evidence type="ECO:0000256" key="1">
    <source>
        <dbReference type="ARBA" id="ARBA00008638"/>
    </source>
</evidence>
<dbReference type="OrthoDB" id="4951845at2759"/>
<evidence type="ECO:0000256" key="2">
    <source>
        <dbReference type="ARBA" id="ARBA00014912"/>
    </source>
</evidence>
<protein>
    <recommendedName>
        <fullName evidence="2">RNA polymerase II holoenzyme cyclin-like subunit</fullName>
    </recommendedName>
</protein>
<dbReference type="InterPro" id="IPR043198">
    <property type="entry name" value="Cyclin/Ssn8"/>
</dbReference>
<dbReference type="InterPro" id="IPR006671">
    <property type="entry name" value="Cyclin_N"/>
</dbReference>
<dbReference type="AlphaFoldDB" id="A0A9W8WQJ1"/>
<feature type="region of interest" description="Disordered" evidence="4">
    <location>
        <begin position="382"/>
        <end position="561"/>
    </location>
</feature>
<evidence type="ECO:0000259" key="5">
    <source>
        <dbReference type="SMART" id="SM00385"/>
    </source>
</evidence>
<dbReference type="EMBL" id="JAPEUV010000181">
    <property type="protein sequence ID" value="KAJ4330704.1"/>
    <property type="molecule type" value="Genomic_DNA"/>
</dbReference>
<feature type="region of interest" description="Disordered" evidence="4">
    <location>
        <begin position="320"/>
        <end position="349"/>
    </location>
</feature>
<dbReference type="InterPro" id="IPR036915">
    <property type="entry name" value="Cyclin-like_sf"/>
</dbReference>
<evidence type="ECO:0000256" key="4">
    <source>
        <dbReference type="SAM" id="MobiDB-lite"/>
    </source>
</evidence>
<organism evidence="6 7">
    <name type="scientific">Didymella glomerata</name>
    <dbReference type="NCBI Taxonomy" id="749621"/>
    <lineage>
        <taxon>Eukaryota</taxon>
        <taxon>Fungi</taxon>
        <taxon>Dikarya</taxon>
        <taxon>Ascomycota</taxon>
        <taxon>Pezizomycotina</taxon>
        <taxon>Dothideomycetes</taxon>
        <taxon>Pleosporomycetidae</taxon>
        <taxon>Pleosporales</taxon>
        <taxon>Pleosporineae</taxon>
        <taxon>Didymellaceae</taxon>
        <taxon>Didymella</taxon>
    </lineage>
</organism>
<keyword evidence="6" id="KW-0326">Glycosidase</keyword>
<reference evidence="6" key="1">
    <citation type="submission" date="2022-10" db="EMBL/GenBank/DDBJ databases">
        <title>Tapping the CABI collections for fungal endophytes: first genome assemblies for Collariella, Neodidymelliopsis, Ascochyta clinopodiicola, Didymella pomorum, Didymosphaeria variabile, Neocosmospora piperis and Neocucurbitaria cava.</title>
        <authorList>
            <person name="Hill R."/>
        </authorList>
    </citation>
    <scope>NUCLEOTIDE SEQUENCE</scope>
    <source>
        <strain evidence="6">IMI 360193</strain>
    </source>
</reference>
<comment type="similarity">
    <text evidence="1">Belongs to the cyclin family. Cyclin C subfamily.</text>
</comment>
<name>A0A9W8WQJ1_9PLEO</name>
<dbReference type="CDD" id="cd20546">
    <property type="entry name" value="CYCLIN_SpCG1C_ScCTK2-like_rpt2"/>
    <property type="match status" value="1"/>
</dbReference>
<accession>A0A9W8WQJ1</accession>
<sequence length="561" mass="61957">MAPSATPSEQGSARIGPHPSYIEIAKPYILQSRIQSCLSSIQMSDAKEDAVRLQGVSWIDAVRRALSLPIRTFNTAVIYYHKFRLLHADNEYNWADASAAALFTACKIEDTLKKSREILCASWNLKVGPGEALSSDDPRFDIHSKQIIGLERLMLESAGFDFRNRYPQKLMVKLARAAKFDQHNEGKTAWNLSVDLYRTFAPLKQNTPTLAIACVELAARLHERDPEALVDRGVCRYSKWGTSRVEVMETLLDLLELYTHNRSATSVGPLYPLETFINIRITLNTEASKLTLPRFTSYASETPSTTTSPATPAAVNGLKARNGVDTTSPNTPATPGTISPSQPDANAIGVRGQNGTVRFMLDAARARDERAEVEKYYKVEEEEYEVEVPNDKAEDPDRDRRRDKKEKSRKGYWQTFRERKHAHAVSASKSGDDSTTPAEEPRSQLSASSTPVALTAPFASEGDLNWSHIRPGCRELVTSSASPTANSANTSTKAQDPSADSAGLGALQVNAQRRELIVSSASPQKKNGEARRQAKARQKKVSVEKGARRDDPDYTLGSHTH</sequence>
<feature type="compositionally biased region" description="Basic residues" evidence="4">
    <location>
        <begin position="401"/>
        <end position="410"/>
    </location>
</feature>
<keyword evidence="7" id="KW-1185">Reference proteome</keyword>
<dbReference type="Gene3D" id="1.10.472.10">
    <property type="entry name" value="Cyclin-like"/>
    <property type="match status" value="2"/>
</dbReference>
<feature type="compositionally biased region" description="Basic and acidic residues" evidence="4">
    <location>
        <begin position="541"/>
        <end position="552"/>
    </location>
</feature>
<dbReference type="Proteomes" id="UP001140562">
    <property type="component" value="Unassembled WGS sequence"/>
</dbReference>
<dbReference type="SUPFAM" id="SSF47954">
    <property type="entry name" value="Cyclin-like"/>
    <property type="match status" value="2"/>
</dbReference>
<dbReference type="GO" id="GO:0006357">
    <property type="term" value="P:regulation of transcription by RNA polymerase II"/>
    <property type="evidence" value="ECO:0007669"/>
    <property type="project" value="InterPro"/>
</dbReference>
<evidence type="ECO:0000313" key="6">
    <source>
        <dbReference type="EMBL" id="KAJ4330704.1"/>
    </source>
</evidence>
<keyword evidence="6" id="KW-0808">Transferase</keyword>
<dbReference type="FunFam" id="1.10.472.10:FF:000073">
    <property type="entry name" value="C-type cyclin"/>
    <property type="match status" value="1"/>
</dbReference>
<dbReference type="Pfam" id="PF00134">
    <property type="entry name" value="Cyclin_N"/>
    <property type="match status" value="1"/>
</dbReference>
<feature type="compositionally biased region" description="Basic and acidic residues" evidence="4">
    <location>
        <begin position="389"/>
        <end position="400"/>
    </location>
</feature>